<feature type="binding site" description="axial binding residue" evidence="30">
    <location>
        <position position="442"/>
    </location>
    <ligand>
        <name>heme</name>
        <dbReference type="ChEBI" id="CHEBI:30413"/>
    </ligand>
    <ligandPart>
        <name>Fe</name>
        <dbReference type="ChEBI" id="CHEBI:18248"/>
    </ligandPart>
</feature>
<dbReference type="PANTHER" id="PTHR24289">
    <property type="entry name" value="STEROID 17-ALPHA-HYDROXYLASE/17,20 LYASE"/>
    <property type="match status" value="1"/>
</dbReference>
<dbReference type="InterPro" id="IPR036396">
    <property type="entry name" value="Cyt_P450_sf"/>
</dbReference>
<evidence type="ECO:0000256" key="8">
    <source>
        <dbReference type="ARBA" id="ARBA00014119"/>
    </source>
</evidence>
<comment type="cofactor">
    <cofactor evidence="1 30">
        <name>heme</name>
        <dbReference type="ChEBI" id="CHEBI:30413"/>
    </cofactor>
</comment>
<keyword evidence="10 30" id="KW-0479">Metal-binding</keyword>
<dbReference type="SUPFAM" id="SSF48264">
    <property type="entry name" value="Cytochrome P450"/>
    <property type="match status" value="1"/>
</dbReference>
<evidence type="ECO:0000256" key="31">
    <source>
        <dbReference type="RuleBase" id="RU000461"/>
    </source>
</evidence>
<evidence type="ECO:0000256" key="19">
    <source>
        <dbReference type="ARBA" id="ARBA00023250"/>
    </source>
</evidence>
<feature type="signal peptide" evidence="32">
    <location>
        <begin position="1"/>
        <end position="22"/>
    </location>
</feature>
<evidence type="ECO:0000256" key="18">
    <source>
        <dbReference type="ARBA" id="ARBA00023239"/>
    </source>
</evidence>
<comment type="pathway">
    <text evidence="24">Steroid biosynthesis; glucocorticoid biosynthesis.</text>
</comment>
<evidence type="ECO:0000313" key="33">
    <source>
        <dbReference type="EMBL" id="CAH6945369.1"/>
    </source>
</evidence>
<evidence type="ECO:0000256" key="13">
    <source>
        <dbReference type="ARBA" id="ARBA00023002"/>
    </source>
</evidence>
<evidence type="ECO:0000256" key="21">
    <source>
        <dbReference type="ARBA" id="ARBA00030382"/>
    </source>
</evidence>
<dbReference type="EC" id="1.14.14.19" evidence="7"/>
<organism evidence="33 34">
    <name type="scientific">Phodopus roborovskii</name>
    <name type="common">Roborovski's desert hamster</name>
    <name type="synonym">Cricetulus roborovskii</name>
    <dbReference type="NCBI Taxonomy" id="109678"/>
    <lineage>
        <taxon>Eukaryota</taxon>
        <taxon>Metazoa</taxon>
        <taxon>Chordata</taxon>
        <taxon>Craniata</taxon>
        <taxon>Vertebrata</taxon>
        <taxon>Euteleostomi</taxon>
        <taxon>Mammalia</taxon>
        <taxon>Eutheria</taxon>
        <taxon>Euarchontoglires</taxon>
        <taxon>Glires</taxon>
        <taxon>Rodentia</taxon>
        <taxon>Myomorpha</taxon>
        <taxon>Muroidea</taxon>
        <taxon>Cricetidae</taxon>
        <taxon>Cricetinae</taxon>
        <taxon>Phodopus</taxon>
    </lineage>
</organism>
<dbReference type="AlphaFoldDB" id="A0AAU9ZY96"/>
<keyword evidence="14 30" id="KW-0408">Iron</keyword>
<reference evidence="33" key="1">
    <citation type="submission" date="2022-06" db="EMBL/GenBank/DDBJ databases">
        <authorList>
            <person name="Andreotti S."/>
            <person name="Wyler E."/>
        </authorList>
    </citation>
    <scope>NUCLEOTIDE SEQUENCE</scope>
</reference>
<dbReference type="Pfam" id="PF00067">
    <property type="entry name" value="p450"/>
    <property type="match status" value="1"/>
</dbReference>
<keyword evidence="16" id="KW-0443">Lipid metabolism</keyword>
<evidence type="ECO:0000256" key="17">
    <source>
        <dbReference type="ARBA" id="ARBA00023136"/>
    </source>
</evidence>
<comment type="catalytic activity">
    <reaction evidence="26">
        <text>progesterone + reduced [NADPH--hemoprotein reductase] + O2 = 17alpha-hydroxyprogesterone + oxidized [NADPH--hemoprotein reductase] + H2O + H(+)</text>
        <dbReference type="Rhea" id="RHEA:46308"/>
        <dbReference type="Rhea" id="RHEA-COMP:11964"/>
        <dbReference type="Rhea" id="RHEA-COMP:11965"/>
        <dbReference type="ChEBI" id="CHEBI:15377"/>
        <dbReference type="ChEBI" id="CHEBI:15378"/>
        <dbReference type="ChEBI" id="CHEBI:15379"/>
        <dbReference type="ChEBI" id="CHEBI:17026"/>
        <dbReference type="ChEBI" id="CHEBI:17252"/>
        <dbReference type="ChEBI" id="CHEBI:57618"/>
        <dbReference type="ChEBI" id="CHEBI:58210"/>
        <dbReference type="EC" id="1.14.14.19"/>
    </reaction>
    <physiologicalReaction direction="left-to-right" evidence="26">
        <dbReference type="Rhea" id="RHEA:46309"/>
    </physiologicalReaction>
</comment>
<comment type="pathway">
    <text evidence="20">Steroid hormone biosynthesis.</text>
</comment>
<dbReference type="InterPro" id="IPR002401">
    <property type="entry name" value="Cyt_P450_E_grp-I"/>
</dbReference>
<accession>A0AAU9ZY96</accession>
<evidence type="ECO:0000256" key="24">
    <source>
        <dbReference type="ARBA" id="ARBA00043954"/>
    </source>
</evidence>
<dbReference type="GO" id="GO:0042448">
    <property type="term" value="P:progesterone metabolic process"/>
    <property type="evidence" value="ECO:0007669"/>
    <property type="project" value="TreeGrafter"/>
</dbReference>
<comment type="similarity">
    <text evidence="5 31">Belongs to the cytochrome P450 family.</text>
</comment>
<evidence type="ECO:0000256" key="22">
    <source>
        <dbReference type="ARBA" id="ARBA00032037"/>
    </source>
</evidence>
<keyword evidence="13 31" id="KW-0560">Oxidoreductase</keyword>
<evidence type="ECO:0000256" key="4">
    <source>
        <dbReference type="ARBA" id="ARBA00004972"/>
    </source>
</evidence>
<keyword evidence="12" id="KW-0492">Microsome</keyword>
<dbReference type="PRINTS" id="PR00385">
    <property type="entry name" value="P450"/>
</dbReference>
<keyword evidence="15 31" id="KW-0503">Monooxygenase</keyword>
<dbReference type="Proteomes" id="UP001152836">
    <property type="component" value="Unassembled WGS sequence"/>
</dbReference>
<evidence type="ECO:0000256" key="30">
    <source>
        <dbReference type="PIRSR" id="PIRSR602401-1"/>
    </source>
</evidence>
<dbReference type="GO" id="GO:0006694">
    <property type="term" value="P:steroid biosynthetic process"/>
    <property type="evidence" value="ECO:0007669"/>
    <property type="project" value="UniProtKB-KW"/>
</dbReference>
<evidence type="ECO:0000256" key="32">
    <source>
        <dbReference type="SAM" id="SignalP"/>
    </source>
</evidence>
<evidence type="ECO:0000256" key="28">
    <source>
        <dbReference type="ARBA" id="ARBA00048888"/>
    </source>
</evidence>
<evidence type="ECO:0000256" key="2">
    <source>
        <dbReference type="ARBA" id="ARBA00004524"/>
    </source>
</evidence>
<dbReference type="PANTHER" id="PTHR24289:SF13">
    <property type="entry name" value="STEROID 17-ALPHA-HYDROXYLASE_17,20 LYASE"/>
    <property type="match status" value="1"/>
</dbReference>
<evidence type="ECO:0000256" key="14">
    <source>
        <dbReference type="ARBA" id="ARBA00023004"/>
    </source>
</evidence>
<comment type="caution">
    <text evidence="33">The sequence shown here is derived from an EMBL/GenBank/DDBJ whole genome shotgun (WGS) entry which is preliminary data.</text>
</comment>
<comment type="catalytic activity">
    <reaction evidence="28">
        <text>pregnenolone + reduced [NADPH--hemoprotein reductase] + O2 = 17alpha-hydroxypregnenolone + oxidized [NADPH--hemoprotein reductase] + H2O + H(+)</text>
        <dbReference type="Rhea" id="RHEA:50236"/>
        <dbReference type="Rhea" id="RHEA-COMP:11964"/>
        <dbReference type="Rhea" id="RHEA-COMP:11965"/>
        <dbReference type="ChEBI" id="CHEBI:15377"/>
        <dbReference type="ChEBI" id="CHEBI:15378"/>
        <dbReference type="ChEBI" id="CHEBI:15379"/>
        <dbReference type="ChEBI" id="CHEBI:16581"/>
        <dbReference type="ChEBI" id="CHEBI:28750"/>
        <dbReference type="ChEBI" id="CHEBI:57618"/>
        <dbReference type="ChEBI" id="CHEBI:58210"/>
        <dbReference type="EC" id="1.14.14.19"/>
    </reaction>
    <physiologicalReaction direction="left-to-right" evidence="28">
        <dbReference type="Rhea" id="RHEA:50237"/>
    </physiologicalReaction>
</comment>
<dbReference type="FunFam" id="1.10.630.10:FF:000002">
    <property type="entry name" value="Cytochrome P450 1A1"/>
    <property type="match status" value="1"/>
</dbReference>
<dbReference type="GO" id="GO:0042446">
    <property type="term" value="P:hormone biosynthetic process"/>
    <property type="evidence" value="ECO:0007669"/>
    <property type="project" value="TreeGrafter"/>
</dbReference>
<dbReference type="PROSITE" id="PS00086">
    <property type="entry name" value="CYTOCHROME_P450"/>
    <property type="match status" value="1"/>
</dbReference>
<proteinExistence type="inferred from homology"/>
<evidence type="ECO:0000256" key="15">
    <source>
        <dbReference type="ARBA" id="ARBA00023033"/>
    </source>
</evidence>
<protein>
    <recommendedName>
        <fullName evidence="8">Steroid 17-alpha-hydroxylase/17,20 lyase</fullName>
        <ecNumber evidence="7">1.14.14.19</ecNumber>
        <ecNumber evidence="6">1.14.14.32</ecNumber>
    </recommendedName>
    <alternativeName>
        <fullName evidence="22">CYPXVII</fullName>
    </alternativeName>
    <alternativeName>
        <fullName evidence="21">Cytochrome P450 17A1</fullName>
    </alternativeName>
    <alternativeName>
        <fullName evidence="23">Cytochrome P450-C17</fullName>
    </alternativeName>
    <alternativeName>
        <fullName evidence="25">Steroid 17-alpha-monooxygenase</fullName>
    </alternativeName>
</protein>
<keyword evidence="17" id="KW-0472">Membrane</keyword>
<evidence type="ECO:0000256" key="11">
    <source>
        <dbReference type="ARBA" id="ARBA00022824"/>
    </source>
</evidence>
<evidence type="ECO:0000256" key="6">
    <source>
        <dbReference type="ARBA" id="ARBA00012354"/>
    </source>
</evidence>
<feature type="chain" id="PRO_5043953490" description="Steroid 17-alpha-hydroxylase/17,20 lyase" evidence="32">
    <location>
        <begin position="23"/>
        <end position="511"/>
    </location>
</feature>
<name>A0AAU9ZY96_PHORO</name>
<keyword evidence="34" id="KW-1185">Reference proteome</keyword>
<gene>
    <name evidence="33" type="primary">Cyp17a1</name>
    <name evidence="33" type="ORF">PHOROB_LOCUS13103</name>
</gene>
<evidence type="ECO:0000256" key="10">
    <source>
        <dbReference type="ARBA" id="ARBA00022723"/>
    </source>
</evidence>
<dbReference type="GO" id="GO:0020037">
    <property type="term" value="F:heme binding"/>
    <property type="evidence" value="ECO:0007669"/>
    <property type="project" value="InterPro"/>
</dbReference>
<evidence type="ECO:0000256" key="26">
    <source>
        <dbReference type="ARBA" id="ARBA00047982"/>
    </source>
</evidence>
<dbReference type="Gene3D" id="1.10.630.10">
    <property type="entry name" value="Cytochrome P450"/>
    <property type="match status" value="1"/>
</dbReference>
<keyword evidence="9 30" id="KW-0349">Heme</keyword>
<comment type="pathway">
    <text evidence="4">Hormone biosynthesis.</text>
</comment>
<dbReference type="GO" id="GO:0004508">
    <property type="term" value="F:steroid 17-alpha-monooxygenase activity"/>
    <property type="evidence" value="ECO:0007669"/>
    <property type="project" value="UniProtKB-EC"/>
</dbReference>
<dbReference type="CDD" id="cd20673">
    <property type="entry name" value="CYP17A1"/>
    <property type="match status" value="1"/>
</dbReference>
<keyword evidence="11" id="KW-0256">Endoplasmic reticulum</keyword>
<dbReference type="EC" id="1.14.14.32" evidence="6"/>
<dbReference type="EMBL" id="CALSGD010001525">
    <property type="protein sequence ID" value="CAH6945369.1"/>
    <property type="molecule type" value="Genomic_DNA"/>
</dbReference>
<dbReference type="GO" id="GO:0005789">
    <property type="term" value="C:endoplasmic reticulum membrane"/>
    <property type="evidence" value="ECO:0007669"/>
    <property type="project" value="UniProtKB-SubCell"/>
</dbReference>
<evidence type="ECO:0000256" key="20">
    <source>
        <dbReference type="ARBA" id="ARBA00025710"/>
    </source>
</evidence>
<evidence type="ECO:0000256" key="3">
    <source>
        <dbReference type="ARBA" id="ARBA00004586"/>
    </source>
</evidence>
<sequence length="511" mass="57611">MWELVGLLLLILACYFWPKSKAVGAKSPKSLPFLPFVGSLPFLPRHGHMHVNLFKLQEKYGPIYSLRLGSTTTVIIGQYQLAKEVLVKKGKEFSGRPHMVTLGLLSDEGKGIAFADSSGSWQLHRKLALSSFALFRDGDQKLEKIICQEANSLCDLLLTHNEESIDLSLPIFNSITNIICVICFGISYENRDPMLSTIKSFTEGILDSLGHNNLVDIFPWLKIFPNKGLEIIKKNVKIRDEVLTGILEKCKGKFNSDSISSLTDLLIQAKMNSDNNNISEDQGLKAFSDKHILSTIADIFGAGIETTASVLRWIVAFLLHNPEVKRKIQREIDQNIGFSRTPTFNDRSHLLMLEATIREVLRIRPVAPMLIPHRANTDLSIGEFSIPKFTPVIINLWALHHNEKEWDQPDRFMPERFLDPTGSHLVTPSLSYLPFGAGPRSCIGEVLARQELFLFIAYLLQRFDLDVPEDEPLPCLNGDPKVVFLIDPFKVKVTVRQAWKDAQAEVSTWKP</sequence>
<evidence type="ECO:0000256" key="27">
    <source>
        <dbReference type="ARBA" id="ARBA00048534"/>
    </source>
</evidence>
<evidence type="ECO:0000256" key="16">
    <source>
        <dbReference type="ARBA" id="ARBA00023098"/>
    </source>
</evidence>
<comment type="catalytic activity">
    <reaction evidence="29">
        <text>17alpha-hydroxypregnenolone + reduced [NADPH--hemoprotein reductase] + O2 = 3beta-hydroxyandrost-5-en-17-one + acetate + oxidized [NADPH--hemoprotein reductase] + H2O + 2 H(+)</text>
        <dbReference type="Rhea" id="RHEA:50244"/>
        <dbReference type="Rhea" id="RHEA-COMP:11964"/>
        <dbReference type="Rhea" id="RHEA-COMP:11965"/>
        <dbReference type="ChEBI" id="CHEBI:15377"/>
        <dbReference type="ChEBI" id="CHEBI:15378"/>
        <dbReference type="ChEBI" id="CHEBI:15379"/>
        <dbReference type="ChEBI" id="CHEBI:28689"/>
        <dbReference type="ChEBI" id="CHEBI:28750"/>
        <dbReference type="ChEBI" id="CHEBI:30089"/>
        <dbReference type="ChEBI" id="CHEBI:57618"/>
        <dbReference type="ChEBI" id="CHEBI:58210"/>
        <dbReference type="EC" id="1.14.14.32"/>
    </reaction>
    <physiologicalReaction direction="left-to-right" evidence="29">
        <dbReference type="Rhea" id="RHEA:50245"/>
    </physiologicalReaction>
</comment>
<keyword evidence="32" id="KW-0732">Signal</keyword>
<evidence type="ECO:0000256" key="1">
    <source>
        <dbReference type="ARBA" id="ARBA00001971"/>
    </source>
</evidence>
<dbReference type="GO" id="GO:0016829">
    <property type="term" value="F:lyase activity"/>
    <property type="evidence" value="ECO:0007669"/>
    <property type="project" value="UniProtKB-KW"/>
</dbReference>
<dbReference type="InterPro" id="IPR001128">
    <property type="entry name" value="Cyt_P450"/>
</dbReference>
<comment type="subcellular location">
    <subcellularLocation>
        <location evidence="3">Endoplasmic reticulum membrane</location>
    </subcellularLocation>
    <subcellularLocation>
        <location evidence="2">Microsome membrane</location>
    </subcellularLocation>
</comment>
<keyword evidence="19" id="KW-0755">Steroidogenesis</keyword>
<dbReference type="PRINTS" id="PR00463">
    <property type="entry name" value="EP450I"/>
</dbReference>
<keyword evidence="18" id="KW-0456">Lyase</keyword>
<evidence type="ECO:0000256" key="5">
    <source>
        <dbReference type="ARBA" id="ARBA00010617"/>
    </source>
</evidence>
<evidence type="ECO:0000256" key="25">
    <source>
        <dbReference type="ARBA" id="ARBA00044223"/>
    </source>
</evidence>
<dbReference type="InterPro" id="IPR017972">
    <property type="entry name" value="Cyt_P450_CS"/>
</dbReference>
<dbReference type="GO" id="GO:0005506">
    <property type="term" value="F:iron ion binding"/>
    <property type="evidence" value="ECO:0007669"/>
    <property type="project" value="InterPro"/>
</dbReference>
<evidence type="ECO:0000313" key="34">
    <source>
        <dbReference type="Proteomes" id="UP001152836"/>
    </source>
</evidence>
<comment type="catalytic activity">
    <reaction evidence="27">
        <text>a C21-steroid + reduced [NADPH--hemoprotein reductase] + O2 = a 17alpha-hydroxy-C21-steroid + oxidized [NADPH--hemoprotein reductase] + H2O + H(+)</text>
        <dbReference type="Rhea" id="RHEA:65760"/>
        <dbReference type="Rhea" id="RHEA-COMP:11964"/>
        <dbReference type="Rhea" id="RHEA-COMP:11965"/>
        <dbReference type="ChEBI" id="CHEBI:15377"/>
        <dbReference type="ChEBI" id="CHEBI:15378"/>
        <dbReference type="ChEBI" id="CHEBI:15379"/>
        <dbReference type="ChEBI" id="CHEBI:57618"/>
        <dbReference type="ChEBI" id="CHEBI:58210"/>
        <dbReference type="ChEBI" id="CHEBI:61313"/>
        <dbReference type="ChEBI" id="CHEBI:138141"/>
        <dbReference type="EC" id="1.14.14.19"/>
    </reaction>
    <physiologicalReaction direction="left-to-right" evidence="27">
        <dbReference type="Rhea" id="RHEA:65761"/>
    </physiologicalReaction>
</comment>
<evidence type="ECO:0000256" key="23">
    <source>
        <dbReference type="ARBA" id="ARBA00032167"/>
    </source>
</evidence>
<evidence type="ECO:0000256" key="7">
    <source>
        <dbReference type="ARBA" id="ARBA00012359"/>
    </source>
</evidence>
<evidence type="ECO:0000256" key="29">
    <source>
        <dbReference type="ARBA" id="ARBA00049083"/>
    </source>
</evidence>
<evidence type="ECO:0000256" key="12">
    <source>
        <dbReference type="ARBA" id="ARBA00022848"/>
    </source>
</evidence>
<evidence type="ECO:0000256" key="9">
    <source>
        <dbReference type="ARBA" id="ARBA00022617"/>
    </source>
</evidence>